<feature type="domain" description="VWFA" evidence="18">
    <location>
        <begin position="250"/>
        <end position="431"/>
    </location>
</feature>
<dbReference type="CDD" id="cd01450">
    <property type="entry name" value="vWFA_subfamily_ECM"/>
    <property type="match status" value="8"/>
</dbReference>
<keyword evidence="11" id="KW-1133">Transmembrane helix</keyword>
<feature type="domain" description="VWFA" evidence="18">
    <location>
        <begin position="1092"/>
        <end position="1267"/>
    </location>
</feature>
<dbReference type="PROSITE" id="PS00010">
    <property type="entry name" value="ASX_HYDROXYL"/>
    <property type="match status" value="3"/>
</dbReference>
<feature type="disulfide bond" evidence="15">
    <location>
        <begin position="853"/>
        <end position="862"/>
    </location>
</feature>
<comment type="caution">
    <text evidence="19">The sequence shown here is derived from an EMBL/GenBank/DDBJ whole genome shotgun (WGS) entry which is preliminary data.</text>
</comment>
<dbReference type="Pfam" id="PF00008">
    <property type="entry name" value="EGF"/>
    <property type="match status" value="3"/>
</dbReference>
<keyword evidence="3" id="KW-1003">Cell membrane</keyword>
<comment type="caution">
    <text evidence="15">Lacks conserved residue(s) required for the propagation of feature annotation.</text>
</comment>
<evidence type="ECO:0000313" key="19">
    <source>
        <dbReference type="EMBL" id="CAD5113974.1"/>
    </source>
</evidence>
<feature type="chain" id="PRO_5029613884" evidence="16">
    <location>
        <begin position="22"/>
        <end position="1965"/>
    </location>
</feature>
<dbReference type="SUPFAM" id="SSF53300">
    <property type="entry name" value="vWA-like"/>
    <property type="match status" value="9"/>
</dbReference>
<keyword evidence="4 15" id="KW-0245">EGF-like domain</keyword>
<keyword evidence="14" id="KW-0325">Glycoprotein</keyword>
<dbReference type="GO" id="GO:0007154">
    <property type="term" value="P:cell communication"/>
    <property type="evidence" value="ECO:0007669"/>
    <property type="project" value="UniProtKB-ARBA"/>
</dbReference>
<dbReference type="GO" id="GO:0051093">
    <property type="term" value="P:negative regulation of developmental process"/>
    <property type="evidence" value="ECO:0007669"/>
    <property type="project" value="UniProtKB-ARBA"/>
</dbReference>
<reference evidence="19 20" key="1">
    <citation type="submission" date="2020-08" db="EMBL/GenBank/DDBJ databases">
        <authorList>
            <person name="Hejnol A."/>
        </authorList>
    </citation>
    <scope>NUCLEOTIDE SEQUENCE [LARGE SCALE GENOMIC DNA]</scope>
</reference>
<dbReference type="InterPro" id="IPR018097">
    <property type="entry name" value="EGF_Ca-bd_CS"/>
</dbReference>
<dbReference type="Gene3D" id="2.10.25.10">
    <property type="entry name" value="Laminin"/>
    <property type="match status" value="4"/>
</dbReference>
<dbReference type="GO" id="GO:0080090">
    <property type="term" value="P:regulation of primary metabolic process"/>
    <property type="evidence" value="ECO:0007669"/>
    <property type="project" value="UniProtKB-ARBA"/>
</dbReference>
<keyword evidence="8" id="KW-0677">Repeat</keyword>
<evidence type="ECO:0000256" key="14">
    <source>
        <dbReference type="ARBA" id="ARBA00023180"/>
    </source>
</evidence>
<comment type="subcellular location">
    <subcellularLocation>
        <location evidence="1">Apical cell membrane</location>
        <topology evidence="1">Single-pass type I membrane protein</topology>
    </subcellularLocation>
</comment>
<dbReference type="SMART" id="SM00327">
    <property type="entry name" value="VWA"/>
    <property type="match status" value="9"/>
</dbReference>
<feature type="domain" description="EGF-like" evidence="17">
    <location>
        <begin position="1274"/>
        <end position="1310"/>
    </location>
</feature>
<feature type="domain" description="VWFA" evidence="18">
    <location>
        <begin position="1318"/>
        <end position="1496"/>
    </location>
</feature>
<dbReference type="FunFam" id="2.10.25.10:FF:000391">
    <property type="entry name" value="Weary, isoform C"/>
    <property type="match status" value="1"/>
</dbReference>
<dbReference type="InterPro" id="IPR001881">
    <property type="entry name" value="EGF-like_Ca-bd_dom"/>
</dbReference>
<evidence type="ECO:0000256" key="12">
    <source>
        <dbReference type="ARBA" id="ARBA00023136"/>
    </source>
</evidence>
<dbReference type="SMART" id="SM00179">
    <property type="entry name" value="EGF_CA"/>
    <property type="match status" value="4"/>
</dbReference>
<evidence type="ECO:0000256" key="3">
    <source>
        <dbReference type="ARBA" id="ARBA00022475"/>
    </source>
</evidence>
<evidence type="ECO:0000256" key="7">
    <source>
        <dbReference type="ARBA" id="ARBA00022729"/>
    </source>
</evidence>
<dbReference type="InterPro" id="IPR000152">
    <property type="entry name" value="EGF-type_Asp/Asn_hydroxyl_site"/>
</dbReference>
<feature type="domain" description="VWFA" evidence="18">
    <location>
        <begin position="38"/>
        <end position="221"/>
    </location>
</feature>
<dbReference type="Pfam" id="PF00092">
    <property type="entry name" value="VWA"/>
    <property type="match status" value="9"/>
</dbReference>
<keyword evidence="20" id="KW-1185">Reference proteome</keyword>
<feature type="domain" description="VWFA" evidence="18">
    <location>
        <begin position="454"/>
        <end position="633"/>
    </location>
</feature>
<dbReference type="Gene3D" id="3.40.50.410">
    <property type="entry name" value="von Willebrand factor, type A domain"/>
    <property type="match status" value="9"/>
</dbReference>
<dbReference type="PANTHER" id="PTHR24020:SF84">
    <property type="entry name" value="VWFA DOMAIN-CONTAINING PROTEIN"/>
    <property type="match status" value="1"/>
</dbReference>
<dbReference type="PROSITE" id="PS50234">
    <property type="entry name" value="VWFA"/>
    <property type="match status" value="9"/>
</dbReference>
<keyword evidence="10" id="KW-0106">Calcium</keyword>
<dbReference type="FunFam" id="2.10.25.10:FF:000565">
    <property type="entry name" value="Predicted protein"/>
    <property type="match status" value="1"/>
</dbReference>
<evidence type="ECO:0000256" key="8">
    <source>
        <dbReference type="ARBA" id="ARBA00022737"/>
    </source>
</evidence>
<dbReference type="FunFam" id="2.10.25.10:FF:000255">
    <property type="entry name" value="Sushi, nidogen and EGF-like domains 1"/>
    <property type="match status" value="1"/>
</dbReference>
<organism evidence="19 20">
    <name type="scientific">Dimorphilus gyrociliatus</name>
    <dbReference type="NCBI Taxonomy" id="2664684"/>
    <lineage>
        <taxon>Eukaryota</taxon>
        <taxon>Metazoa</taxon>
        <taxon>Spiralia</taxon>
        <taxon>Lophotrochozoa</taxon>
        <taxon>Annelida</taxon>
        <taxon>Polychaeta</taxon>
        <taxon>Polychaeta incertae sedis</taxon>
        <taxon>Dinophilidae</taxon>
        <taxon>Dimorphilus</taxon>
    </lineage>
</organism>
<dbReference type="FunFam" id="2.10.25.10:FF:000122">
    <property type="entry name" value="Protein crumbs homolog 2"/>
    <property type="match status" value="1"/>
</dbReference>
<evidence type="ECO:0000256" key="13">
    <source>
        <dbReference type="ARBA" id="ARBA00023157"/>
    </source>
</evidence>
<sequence>MFRFYGNYIFAILFFLQVTKTEVQIPEDAPFYCDCDLDIAVVLDTSSSVKERDILNLQYFFHSFFKTINLRNQTKLAFVTYATKANIHFSLKSPLTSISQINSFLRKRKFRGGANNLASALHLLNTQVFKEAHGDRDYAPNVALIITDSSSDINAERTVFKAERARKNGLQIFILGIKLRGNDRAIEELRYVSSPPHRRYLVLVENYEILIRDSRKIFEQFCNSILLQAHLLSLHNQSSVYKKDCTKIIDLAILVDSSSSIGVKHFHLILQFTSSIIQELDIDYGQARVSLTTFSTKSTIHFYLNKFNSNNAALQALKYIQYIYGISNVTAALENVTNNVFHYSKGDRRNAENILLLITDGRWTTSVQEIYKQAENTKKSGIKIMAIGVGVESIKNAILNKTVSTPIRNNLLYVSKYSHLHAERQKILANICNFQPVQPTLPDNNVHKPFSGGDIVFLIDSSGSIGKWNFGKIKRFVIKIINRLDVDDKTYRISLLTFGKKVKVWLRLNDSERKIDIVKRIRKVQYQFGFKSNILDALKVLRNDLFQTSVGDRPKVQNIAVIITDGISNSKSIWEEARNVHDSLINVICIGIINGQNENQLIHGLTDLASKPHSSNLKIIKGFNQLQKLVIPLVKYFQAACNSAADLVFILDSSGSIGEESFFKLKRFVKSVIEEIDIVSCNFRIGLLKYGSDVIIEFHLNKFNTTSDILTGIEQFGYSFGYTFTSEALRIAREEMFHESYGDRKDARNILVIISDGLSNIGTKNTALEAKHCSNEDISVIPIGVPVKKKDIFIPLATEKLKGIFTAETFEDLFKIRRDLLHYLLEDVDQCNPNPCLNNGECKDGIYSYTCKCPPAFSGVDCEQQCNSKSDIMFIIDQSAFIGRYLLKKAKQFAIDLIKQFNRGQSRIGLISYDSEAKLLLSLSNNSQRQLEELLRVNVTFRGGYPYTAGAMRLALNEFSKETVNRKDIANFAFLLTGGTRMDKFNMETKNGTIVKFFTFGVGKVEHDDWKPFEPFHPDIYNQINTEKESLVHLEHVTHSLLSALCEKEDQCLSSPCKNAIKCLDGINKYTCICKDGFQGKNCEKGCNSRADIIFLVDSSGSVGRDNFYKILKFIVKITSDMQVSQNHTRIGIATYSNDARIEYYLNEFNKSSELENISQRIPYRYGGSHVAKGFEVICNEAFVLNKGDRPSAPNFIVLISDGVSNIRKWMTIRQAEECKDSGVRIFGLGVGLSPEIEIKAVVSEDTQRHTYLIGNFDELLNISENINQAICEESDMCVNNPCKNDGMCVSGTNSYKCQCPDGFSGKNCERNCHMAIDVAFIVDSSSLLKKRRFKLLLHFTKEIIKKFEFASGKTRAALITYNSFSTIHFNFSTYRSRDDILSAIDRVPYVPSESHAADAFRVMTEKVFNPKNGDRPSVPDVCIFLTGTMWNVRPQNTIKEVEKAKRVGAKFFVIGVGKRLRRRDLLSIAGQPAHLFMVRNFRRLLKSTSRVLNRVCHPGEMKNVNTMDIRPSAFDGECSESVDVAFVIDSSGSVSRGNFNKLLIFVEYMIRSMGIRYGNNRFALVTFSNNAKLVFNLERHSTISSLSKAVMSAKYTPGRTNIASAFRILRESVFLSKSGDRPGIPNIVVLIIEGLSNYDSIKTIGEANKLKRERIIIFGVGISMADNYELKKIVEDEQRIFNVNKFDDLRSIYVGLKKKICSSRENVEQLDFTNQCKHNPCKNEGLCIDGDFTFTCRCIPGYRGRHCEIPPWHKINITGCPHKLDIGFIVDSEKEVGEKNFNKSIQFVNDVIKKLGMEHDITRPALITFSNRARIRLYLTSDSSKFSKVVNNIPYVSREKNKANAKEREETSIVEAFTVTRKNVFLIRNADRPGIPNLAVLITDGLTTVEEPKTIRGAQRLRASGTNLTVIYVGKKITDLVSKIAEGKQEMTFRRETFDDLNSEFVKHFTERVCQRLKKLPRYK</sequence>
<accession>A0A7I8VHC7</accession>
<dbReference type="PROSITE" id="PS01186">
    <property type="entry name" value="EGF_2"/>
    <property type="match status" value="1"/>
</dbReference>
<dbReference type="GO" id="GO:0003002">
    <property type="term" value="P:regionalization"/>
    <property type="evidence" value="ECO:0007669"/>
    <property type="project" value="UniProtKB-ARBA"/>
</dbReference>
<keyword evidence="12" id="KW-0472">Membrane</keyword>
<dbReference type="InterPro" id="IPR002035">
    <property type="entry name" value="VWF_A"/>
</dbReference>
<feature type="domain" description="EGF-like" evidence="17">
    <location>
        <begin position="1048"/>
        <end position="1084"/>
    </location>
</feature>
<gene>
    <name evidence="19" type="ORF">DGYR_LOCUS2870</name>
</gene>
<feature type="disulfide bond" evidence="15">
    <location>
        <begin position="1739"/>
        <end position="1748"/>
    </location>
</feature>
<dbReference type="OrthoDB" id="6132182at2759"/>
<dbReference type="GO" id="GO:0030182">
    <property type="term" value="P:neuron differentiation"/>
    <property type="evidence" value="ECO:0007669"/>
    <property type="project" value="UniProtKB-ARBA"/>
</dbReference>
<keyword evidence="7 16" id="KW-0732">Signal</keyword>
<evidence type="ECO:0000256" key="15">
    <source>
        <dbReference type="PROSITE-ProRule" id="PRU00076"/>
    </source>
</evidence>
<dbReference type="GO" id="GO:0023052">
    <property type="term" value="P:signaling"/>
    <property type="evidence" value="ECO:0007669"/>
    <property type="project" value="UniProtKB-ARBA"/>
</dbReference>
<feature type="domain" description="VWFA" evidence="18">
    <location>
        <begin position="1766"/>
        <end position="1954"/>
    </location>
</feature>
<dbReference type="GO" id="GO:0009967">
    <property type="term" value="P:positive regulation of signal transduction"/>
    <property type="evidence" value="ECO:0007669"/>
    <property type="project" value="UniProtKB-ARBA"/>
</dbReference>
<name>A0A7I8VHC7_9ANNE</name>
<dbReference type="InterPro" id="IPR036465">
    <property type="entry name" value="vWFA_dom_sf"/>
</dbReference>
<dbReference type="InterPro" id="IPR050525">
    <property type="entry name" value="ECM_Assembly_Org"/>
</dbReference>
<evidence type="ECO:0000313" key="20">
    <source>
        <dbReference type="Proteomes" id="UP000549394"/>
    </source>
</evidence>
<evidence type="ECO:0000256" key="5">
    <source>
        <dbReference type="ARBA" id="ARBA00022553"/>
    </source>
</evidence>
<protein>
    <submittedName>
        <fullName evidence="19">DgyrCDS3137</fullName>
    </submittedName>
</protein>
<evidence type="ECO:0000256" key="16">
    <source>
        <dbReference type="SAM" id="SignalP"/>
    </source>
</evidence>
<dbReference type="InterPro" id="IPR000742">
    <property type="entry name" value="EGF"/>
</dbReference>
<evidence type="ECO:0000259" key="18">
    <source>
        <dbReference type="PROSITE" id="PS50234"/>
    </source>
</evidence>
<dbReference type="PANTHER" id="PTHR24020">
    <property type="entry name" value="COLLAGEN ALPHA"/>
    <property type="match status" value="1"/>
</dbReference>
<dbReference type="EMBL" id="CAJFCJ010000004">
    <property type="protein sequence ID" value="CAD5113974.1"/>
    <property type="molecule type" value="Genomic_DNA"/>
</dbReference>
<dbReference type="InterPro" id="IPR013032">
    <property type="entry name" value="EGF-like_CS"/>
</dbReference>
<feature type="disulfide bond" evidence="15">
    <location>
        <begin position="1074"/>
        <end position="1083"/>
    </location>
</feature>
<keyword evidence="2" id="KW-0217">Developmental protein</keyword>
<dbReference type="GO" id="GO:0051241">
    <property type="term" value="P:negative regulation of multicellular organismal process"/>
    <property type="evidence" value="ECO:0007669"/>
    <property type="project" value="UniProtKB-ARBA"/>
</dbReference>
<feature type="domain" description="VWFA" evidence="18">
    <location>
        <begin position="646"/>
        <end position="828"/>
    </location>
</feature>
<dbReference type="GO" id="GO:0016324">
    <property type="term" value="C:apical plasma membrane"/>
    <property type="evidence" value="ECO:0007669"/>
    <property type="project" value="UniProtKB-SubCell"/>
</dbReference>
<dbReference type="PROSITE" id="PS01187">
    <property type="entry name" value="EGF_CA"/>
    <property type="match status" value="1"/>
</dbReference>
<keyword evidence="9" id="KW-0221">Differentiation</keyword>
<keyword evidence="5" id="KW-0597">Phosphoprotein</keyword>
<dbReference type="PROSITE" id="PS00022">
    <property type="entry name" value="EGF_1"/>
    <property type="match status" value="4"/>
</dbReference>
<evidence type="ECO:0000256" key="1">
    <source>
        <dbReference type="ARBA" id="ARBA00004247"/>
    </source>
</evidence>
<dbReference type="GO" id="GO:0005509">
    <property type="term" value="F:calcium ion binding"/>
    <property type="evidence" value="ECO:0007669"/>
    <property type="project" value="InterPro"/>
</dbReference>
<feature type="domain" description="EGF-like" evidence="17">
    <location>
        <begin position="827"/>
        <end position="863"/>
    </location>
</feature>
<evidence type="ECO:0000256" key="4">
    <source>
        <dbReference type="ARBA" id="ARBA00022536"/>
    </source>
</evidence>
<dbReference type="PROSITE" id="PS50026">
    <property type="entry name" value="EGF_3"/>
    <property type="match status" value="4"/>
</dbReference>
<feature type="domain" description="VWFA" evidence="18">
    <location>
        <begin position="871"/>
        <end position="1003"/>
    </location>
</feature>
<dbReference type="GO" id="GO:0048592">
    <property type="term" value="P:eye morphogenesis"/>
    <property type="evidence" value="ECO:0007669"/>
    <property type="project" value="UniProtKB-ARBA"/>
</dbReference>
<keyword evidence="6" id="KW-0812">Transmembrane</keyword>
<feature type="domain" description="VWFA" evidence="18">
    <location>
        <begin position="1524"/>
        <end position="1701"/>
    </location>
</feature>
<feature type="disulfide bond" evidence="15">
    <location>
        <begin position="1300"/>
        <end position="1309"/>
    </location>
</feature>
<feature type="signal peptide" evidence="16">
    <location>
        <begin position="1"/>
        <end position="21"/>
    </location>
</feature>
<dbReference type="GO" id="GO:0060255">
    <property type="term" value="P:regulation of macromolecule metabolic process"/>
    <property type="evidence" value="ECO:0007669"/>
    <property type="project" value="UniProtKB-ARBA"/>
</dbReference>
<dbReference type="SMART" id="SM00181">
    <property type="entry name" value="EGF"/>
    <property type="match status" value="4"/>
</dbReference>
<evidence type="ECO:0000256" key="6">
    <source>
        <dbReference type="ARBA" id="ARBA00022692"/>
    </source>
</evidence>
<dbReference type="GO" id="GO:0048468">
    <property type="term" value="P:cell development"/>
    <property type="evidence" value="ECO:0007669"/>
    <property type="project" value="UniProtKB-ARBA"/>
</dbReference>
<keyword evidence="13 15" id="KW-1015">Disulfide bond</keyword>
<dbReference type="Pfam" id="PF12661">
    <property type="entry name" value="hEGF"/>
    <property type="match status" value="1"/>
</dbReference>
<evidence type="ECO:0000256" key="10">
    <source>
        <dbReference type="ARBA" id="ARBA00022837"/>
    </source>
</evidence>
<dbReference type="CDD" id="cd00054">
    <property type="entry name" value="EGF_CA"/>
    <property type="match status" value="3"/>
</dbReference>
<dbReference type="Proteomes" id="UP000549394">
    <property type="component" value="Unassembled WGS sequence"/>
</dbReference>
<proteinExistence type="predicted"/>
<evidence type="ECO:0000259" key="17">
    <source>
        <dbReference type="PROSITE" id="PS50026"/>
    </source>
</evidence>
<dbReference type="PRINTS" id="PR00453">
    <property type="entry name" value="VWFADOMAIN"/>
</dbReference>
<feature type="domain" description="EGF-like" evidence="17">
    <location>
        <begin position="1713"/>
        <end position="1749"/>
    </location>
</feature>
<evidence type="ECO:0000256" key="2">
    <source>
        <dbReference type="ARBA" id="ARBA00022473"/>
    </source>
</evidence>
<evidence type="ECO:0000256" key="9">
    <source>
        <dbReference type="ARBA" id="ARBA00022782"/>
    </source>
</evidence>
<dbReference type="GO" id="GO:0008593">
    <property type="term" value="P:regulation of Notch signaling pathway"/>
    <property type="evidence" value="ECO:0007669"/>
    <property type="project" value="UniProtKB-ARBA"/>
</dbReference>
<evidence type="ECO:0000256" key="11">
    <source>
        <dbReference type="ARBA" id="ARBA00022989"/>
    </source>
</evidence>